<accession>A0ABS5US16</accession>
<proteinExistence type="predicted"/>
<organism evidence="1 2">
    <name type="scientific">Bifidobacterium santillanense</name>
    <dbReference type="NCBI Taxonomy" id="2809028"/>
    <lineage>
        <taxon>Bacteria</taxon>
        <taxon>Bacillati</taxon>
        <taxon>Actinomycetota</taxon>
        <taxon>Actinomycetes</taxon>
        <taxon>Bifidobacteriales</taxon>
        <taxon>Bifidobacteriaceae</taxon>
        <taxon>Bifidobacterium</taxon>
    </lineage>
</organism>
<name>A0ABS5US16_9BIFI</name>
<comment type="caution">
    <text evidence="1">The sequence shown here is derived from an EMBL/GenBank/DDBJ whole genome shotgun (WGS) entry which is preliminary data.</text>
</comment>
<keyword evidence="2" id="KW-1185">Reference proteome</keyword>
<evidence type="ECO:0000313" key="1">
    <source>
        <dbReference type="EMBL" id="MBT1173588.1"/>
    </source>
</evidence>
<reference evidence="1 2" key="1">
    <citation type="journal article" date="2021" name="Environ. Microbiol.">
        <title>Genetic insights into the dark matter of the mammalian gut microbiota through targeted genome reconstruction.</title>
        <authorList>
            <person name="Lugli G.A."/>
            <person name="Alessandri G."/>
            <person name="Milani C."/>
            <person name="Viappiani A."/>
            <person name="Fontana F."/>
            <person name="Tarracchini C."/>
            <person name="Mancabelli L."/>
            <person name="Argentini C."/>
            <person name="Ruiz L."/>
            <person name="Margolles A."/>
            <person name="van Sinderen D."/>
            <person name="Turroni F."/>
            <person name="Ventura M."/>
        </authorList>
    </citation>
    <scope>NUCLEOTIDE SEQUENCE [LARGE SCALE GENOMIC DNA]</scope>
    <source>
        <strain evidence="1 2">MA2</strain>
    </source>
</reference>
<evidence type="ECO:0008006" key="3">
    <source>
        <dbReference type="Google" id="ProtNLM"/>
    </source>
</evidence>
<dbReference type="EMBL" id="JAFEJS010000012">
    <property type="protein sequence ID" value="MBT1173588.1"/>
    <property type="molecule type" value="Genomic_DNA"/>
</dbReference>
<gene>
    <name evidence="1" type="ORF">JS528_09595</name>
</gene>
<evidence type="ECO:0000313" key="2">
    <source>
        <dbReference type="Proteomes" id="UP000773064"/>
    </source>
</evidence>
<dbReference type="Proteomes" id="UP000773064">
    <property type="component" value="Unassembled WGS sequence"/>
</dbReference>
<dbReference type="RefSeq" id="WP_214358840.1">
    <property type="nucleotide sequence ID" value="NZ_JAFEJS010000012.1"/>
</dbReference>
<sequence>MGAKKPQDRKLPATKTKTVTVHNVTFDVDPDVFDDLDMLEWLYDIQTADGDGDGLAVVPFLRKICGGAWPQIKDALRDPDTGRIPMSKVGPFVSDLMAQIVPNS</sequence>
<protein>
    <recommendedName>
        <fullName evidence="3">Tail assembly chaperone</fullName>
    </recommendedName>
</protein>